<protein>
    <submittedName>
        <fullName evidence="1 2">Uncharacterized protein</fullName>
    </submittedName>
</protein>
<name>A0A084VG15_ANOSI</name>
<dbReference type="EMBL" id="KE524806">
    <property type="protein sequence ID" value="KFB36909.1"/>
    <property type="molecule type" value="Genomic_DNA"/>
</dbReference>
<keyword evidence="3" id="KW-1185">Reference proteome</keyword>
<sequence>MVPSWRSVVRKAYFHTPLYERTIEAFYLCYNIRKLYHTVGDNIASDCRYTVCNAARAHFKFIYFTTSRNNCRNELSLCPLLTDEGTLGQGGAGGMSVCGGT</sequence>
<organism evidence="1">
    <name type="scientific">Anopheles sinensis</name>
    <name type="common">Mosquito</name>
    <dbReference type="NCBI Taxonomy" id="74873"/>
    <lineage>
        <taxon>Eukaryota</taxon>
        <taxon>Metazoa</taxon>
        <taxon>Ecdysozoa</taxon>
        <taxon>Arthropoda</taxon>
        <taxon>Hexapoda</taxon>
        <taxon>Insecta</taxon>
        <taxon>Pterygota</taxon>
        <taxon>Neoptera</taxon>
        <taxon>Endopterygota</taxon>
        <taxon>Diptera</taxon>
        <taxon>Nematocera</taxon>
        <taxon>Culicoidea</taxon>
        <taxon>Culicidae</taxon>
        <taxon>Anophelinae</taxon>
        <taxon>Anopheles</taxon>
    </lineage>
</organism>
<reference evidence="2" key="2">
    <citation type="submission" date="2020-05" db="UniProtKB">
        <authorList>
            <consortium name="EnsemblMetazoa"/>
        </authorList>
    </citation>
    <scope>IDENTIFICATION</scope>
</reference>
<dbReference type="EMBL" id="ATLV01012595">
    <property type="status" value="NOT_ANNOTATED_CDS"/>
    <property type="molecule type" value="Genomic_DNA"/>
</dbReference>
<reference evidence="1 3" key="1">
    <citation type="journal article" date="2014" name="BMC Genomics">
        <title>Genome sequence of Anopheles sinensis provides insight into genetics basis of mosquito competence for malaria parasites.</title>
        <authorList>
            <person name="Zhou D."/>
            <person name="Zhang D."/>
            <person name="Ding G."/>
            <person name="Shi L."/>
            <person name="Hou Q."/>
            <person name="Ye Y."/>
            <person name="Xu Y."/>
            <person name="Zhou H."/>
            <person name="Xiong C."/>
            <person name="Li S."/>
            <person name="Yu J."/>
            <person name="Hong S."/>
            <person name="Yu X."/>
            <person name="Zou P."/>
            <person name="Chen C."/>
            <person name="Chang X."/>
            <person name="Wang W."/>
            <person name="Lv Y."/>
            <person name="Sun Y."/>
            <person name="Ma L."/>
            <person name="Shen B."/>
            <person name="Zhu C."/>
        </authorList>
    </citation>
    <scope>NUCLEOTIDE SEQUENCE [LARGE SCALE GENOMIC DNA]</scope>
</reference>
<evidence type="ECO:0000313" key="1">
    <source>
        <dbReference type="EMBL" id="KFB36909.1"/>
    </source>
</evidence>
<evidence type="ECO:0000313" key="3">
    <source>
        <dbReference type="Proteomes" id="UP000030765"/>
    </source>
</evidence>
<dbReference type="EnsemblMetazoa" id="ASIC004079-RA">
    <property type="protein sequence ID" value="ASIC004079-PA"/>
    <property type="gene ID" value="ASIC004079"/>
</dbReference>
<evidence type="ECO:0000313" key="2">
    <source>
        <dbReference type="EnsemblMetazoa" id="ASIC004079-PA"/>
    </source>
</evidence>
<accession>A0A084VG15</accession>
<dbReference type="VEuPathDB" id="VectorBase:ASIC004079"/>
<gene>
    <name evidence="1" type="ORF">ZHAS_00004079</name>
</gene>
<dbReference type="AlphaFoldDB" id="A0A084VG15"/>
<proteinExistence type="predicted"/>
<dbReference type="Proteomes" id="UP000030765">
    <property type="component" value="Unassembled WGS sequence"/>
</dbReference>